<sequence length="230" mass="26164">MKNSKEKAPIRDRMTDDELENVRASDLSRLKLDDDEKSRLREINRRLDDERLLRSARLAVEAAPLIAELKEAGMNVRSVWDLVNTAESYANAVPVLLKHLQMPYSDRTREGIARALAVRDPQVRNAWPLLVEEYRKAKSGLGFKAPGDDKMYELGAKDGLACTLSAAFSKDRLPEYIELLRDRSNGPSRLLLLSALRRSKDPVVLRLLEDLASDPDLTEELLSWGRFRTH</sequence>
<proteinExistence type="predicted"/>
<dbReference type="EMBL" id="WWCU01000002">
    <property type="protein sequence ID" value="MYN06240.1"/>
    <property type="molecule type" value="Genomic_DNA"/>
</dbReference>
<evidence type="ECO:0000313" key="2">
    <source>
        <dbReference type="Proteomes" id="UP000450676"/>
    </source>
</evidence>
<dbReference type="Proteomes" id="UP000450676">
    <property type="component" value="Unassembled WGS sequence"/>
</dbReference>
<dbReference type="RefSeq" id="WP_161070624.1">
    <property type="nucleotide sequence ID" value="NZ_CP086370.1"/>
</dbReference>
<accession>A0A7X4H7Q0</accession>
<evidence type="ECO:0000313" key="1">
    <source>
        <dbReference type="EMBL" id="MYN06240.1"/>
    </source>
</evidence>
<comment type="caution">
    <text evidence="1">The sequence shown here is derived from an EMBL/GenBank/DDBJ whole genome shotgun (WGS) entry which is preliminary data.</text>
</comment>
<dbReference type="AlphaFoldDB" id="A0A7X4H7Q0"/>
<gene>
    <name evidence="1" type="ORF">GTP77_02695</name>
</gene>
<organism evidence="1 2">
    <name type="scientific">Pseudoduganella aquatica</name>
    <dbReference type="NCBI Taxonomy" id="2660641"/>
    <lineage>
        <taxon>Bacteria</taxon>
        <taxon>Pseudomonadati</taxon>
        <taxon>Pseudomonadota</taxon>
        <taxon>Betaproteobacteria</taxon>
        <taxon>Burkholderiales</taxon>
        <taxon>Oxalobacteraceae</taxon>
        <taxon>Telluria group</taxon>
        <taxon>Pseudoduganella</taxon>
    </lineage>
</organism>
<name>A0A7X4H7Q0_9BURK</name>
<keyword evidence="2" id="KW-1185">Reference proteome</keyword>
<reference evidence="1 2" key="1">
    <citation type="submission" date="2019-12" db="EMBL/GenBank/DDBJ databases">
        <title>Novel species isolated from a subtropical stream in China.</title>
        <authorList>
            <person name="Lu H."/>
        </authorList>
    </citation>
    <scope>NUCLEOTIDE SEQUENCE [LARGE SCALE GENOMIC DNA]</scope>
    <source>
        <strain evidence="1 2">FT127W</strain>
    </source>
</reference>
<protein>
    <submittedName>
        <fullName evidence="1">Uncharacterized protein</fullName>
    </submittedName>
</protein>